<dbReference type="InterPro" id="IPR001810">
    <property type="entry name" value="F-box_dom"/>
</dbReference>
<keyword evidence="3" id="KW-1185">Reference proteome</keyword>
<dbReference type="Proteomes" id="UP000008694">
    <property type="component" value="Unassembled WGS sequence"/>
</dbReference>
<dbReference type="EMBL" id="GL348715">
    <property type="protein sequence ID" value="EFH58740.1"/>
    <property type="molecule type" value="Genomic_DNA"/>
</dbReference>
<evidence type="ECO:0000313" key="2">
    <source>
        <dbReference type="EMBL" id="EFH58740.1"/>
    </source>
</evidence>
<feature type="domain" description="F-box" evidence="1">
    <location>
        <begin position="12"/>
        <end position="43"/>
    </location>
</feature>
<sequence>MESLAEEVDVKEILTLVASSSHKSLFNLSLVCKSLHNLCNDPQVNSRTRLPRRNKNRKR</sequence>
<protein>
    <submittedName>
        <fullName evidence="2">Expressed protein</fullName>
    </submittedName>
</protein>
<evidence type="ECO:0000259" key="1">
    <source>
        <dbReference type="Pfam" id="PF12937"/>
    </source>
</evidence>
<organism evidence="3">
    <name type="scientific">Arabidopsis lyrata subsp. lyrata</name>
    <name type="common">Lyre-leaved rock-cress</name>
    <dbReference type="NCBI Taxonomy" id="81972"/>
    <lineage>
        <taxon>Eukaryota</taxon>
        <taxon>Viridiplantae</taxon>
        <taxon>Streptophyta</taxon>
        <taxon>Embryophyta</taxon>
        <taxon>Tracheophyta</taxon>
        <taxon>Spermatophyta</taxon>
        <taxon>Magnoliopsida</taxon>
        <taxon>eudicotyledons</taxon>
        <taxon>Gunneridae</taxon>
        <taxon>Pentapetalae</taxon>
        <taxon>rosids</taxon>
        <taxon>malvids</taxon>
        <taxon>Brassicales</taxon>
        <taxon>Brassicaceae</taxon>
        <taxon>Camelineae</taxon>
        <taxon>Arabidopsis</taxon>
    </lineage>
</organism>
<name>D7L5J8_ARALL</name>
<reference evidence="3" key="1">
    <citation type="journal article" date="2011" name="Nat. Genet.">
        <title>The Arabidopsis lyrata genome sequence and the basis of rapid genome size change.</title>
        <authorList>
            <person name="Hu T.T."/>
            <person name="Pattyn P."/>
            <person name="Bakker E.G."/>
            <person name="Cao J."/>
            <person name="Cheng J.-F."/>
            <person name="Clark R.M."/>
            <person name="Fahlgren N."/>
            <person name="Fawcett J.A."/>
            <person name="Grimwood J."/>
            <person name="Gundlach H."/>
            <person name="Haberer G."/>
            <person name="Hollister J.D."/>
            <person name="Ossowski S."/>
            <person name="Ottilar R.P."/>
            <person name="Salamov A.A."/>
            <person name="Schneeberger K."/>
            <person name="Spannagl M."/>
            <person name="Wang X."/>
            <person name="Yang L."/>
            <person name="Nasrallah M.E."/>
            <person name="Bergelson J."/>
            <person name="Carrington J.C."/>
            <person name="Gaut B.S."/>
            <person name="Schmutz J."/>
            <person name="Mayer K.F.X."/>
            <person name="Van de Peer Y."/>
            <person name="Grigoriev I.V."/>
            <person name="Nordborg M."/>
            <person name="Weigel D."/>
            <person name="Guo Y.-L."/>
        </authorList>
    </citation>
    <scope>NUCLEOTIDE SEQUENCE [LARGE SCALE GENOMIC DNA]</scope>
    <source>
        <strain evidence="3">cv. MN47</strain>
    </source>
</reference>
<dbReference type="AlphaFoldDB" id="D7L5J8"/>
<proteinExistence type="predicted"/>
<dbReference type="HOGENOM" id="CLU_2963962_0_0_1"/>
<dbReference type="Gramene" id="scaffold_300762.1">
    <property type="protein sequence ID" value="scaffold_300762.1"/>
    <property type="gene ID" value="scaffold_300762.1"/>
</dbReference>
<dbReference type="CDD" id="cd09917">
    <property type="entry name" value="F-box_SF"/>
    <property type="match status" value="1"/>
</dbReference>
<dbReference type="Pfam" id="PF12937">
    <property type="entry name" value="F-box-like"/>
    <property type="match status" value="1"/>
</dbReference>
<accession>D7L5J8</accession>
<evidence type="ECO:0000313" key="3">
    <source>
        <dbReference type="Proteomes" id="UP000008694"/>
    </source>
</evidence>
<gene>
    <name evidence="2" type="ORF">ARALYDRAFT_896792</name>
</gene>
<dbReference type="SUPFAM" id="SSF81383">
    <property type="entry name" value="F-box domain"/>
    <property type="match status" value="1"/>
</dbReference>
<dbReference type="InterPro" id="IPR036047">
    <property type="entry name" value="F-box-like_dom_sf"/>
</dbReference>